<dbReference type="RefSeq" id="XP_001588270.1">
    <property type="nucleotide sequence ID" value="XM_001588220.1"/>
</dbReference>
<evidence type="ECO:0000313" key="1">
    <source>
        <dbReference type="EMBL" id="EDN94842.1"/>
    </source>
</evidence>
<dbReference type="KEGG" id="ssl:SS1G_10717"/>
<organism evidence="1 2">
    <name type="scientific">Sclerotinia sclerotiorum (strain ATCC 18683 / 1980 / Ss-1)</name>
    <name type="common">White mold</name>
    <name type="synonym">Whetzelinia sclerotiorum</name>
    <dbReference type="NCBI Taxonomy" id="665079"/>
    <lineage>
        <taxon>Eukaryota</taxon>
        <taxon>Fungi</taxon>
        <taxon>Dikarya</taxon>
        <taxon>Ascomycota</taxon>
        <taxon>Pezizomycotina</taxon>
        <taxon>Leotiomycetes</taxon>
        <taxon>Helotiales</taxon>
        <taxon>Sclerotiniaceae</taxon>
        <taxon>Sclerotinia</taxon>
    </lineage>
</organism>
<evidence type="ECO:0000313" key="2">
    <source>
        <dbReference type="Proteomes" id="UP000001312"/>
    </source>
</evidence>
<dbReference type="AlphaFoldDB" id="A7EZF0"/>
<accession>A7EZF0</accession>
<name>A7EZF0_SCLS1</name>
<proteinExistence type="predicted"/>
<dbReference type="InParanoid" id="A7EZF0"/>
<dbReference type="GeneID" id="5484326"/>
<sequence>MSNITLQPVGLFDASKRYWAQRIDTTAMLRFKEVTYNLPPDFTSYITFGGGSQYFPRGTRTYYPPAAATTLFANYKTKDVFPTYARLRELFHNYATEAHDHYEQVLNILGTLRASILATNTHSTADLENLRTIVDKKISNPNTINITGFAEKYALVKLMYAPVASVITENSQAVVNEIGPAITEMQEELSRWDNITLDLTSILSLITKEEAATVQILAKLDNAQILQKWQELGDIVRL</sequence>
<keyword evidence="2" id="KW-1185">Reference proteome</keyword>
<dbReference type="Proteomes" id="UP000001312">
    <property type="component" value="Unassembled WGS sequence"/>
</dbReference>
<dbReference type="EMBL" id="CH476636">
    <property type="protein sequence ID" value="EDN94842.1"/>
    <property type="molecule type" value="Genomic_DNA"/>
</dbReference>
<reference evidence="2" key="1">
    <citation type="journal article" date="2011" name="PLoS Genet.">
        <title>Genomic analysis of the necrotrophic fungal pathogens Sclerotinia sclerotiorum and Botrytis cinerea.</title>
        <authorList>
            <person name="Amselem J."/>
            <person name="Cuomo C.A."/>
            <person name="van Kan J.A."/>
            <person name="Viaud M."/>
            <person name="Benito E.P."/>
            <person name="Couloux A."/>
            <person name="Coutinho P.M."/>
            <person name="de Vries R.P."/>
            <person name="Dyer P.S."/>
            <person name="Fillinger S."/>
            <person name="Fournier E."/>
            <person name="Gout L."/>
            <person name="Hahn M."/>
            <person name="Kohn L."/>
            <person name="Lapalu N."/>
            <person name="Plummer K.M."/>
            <person name="Pradier J.M."/>
            <person name="Quevillon E."/>
            <person name="Sharon A."/>
            <person name="Simon A."/>
            <person name="ten Have A."/>
            <person name="Tudzynski B."/>
            <person name="Tudzynski P."/>
            <person name="Wincker P."/>
            <person name="Andrew M."/>
            <person name="Anthouard V."/>
            <person name="Beever R.E."/>
            <person name="Beffa R."/>
            <person name="Benoit I."/>
            <person name="Bouzid O."/>
            <person name="Brault B."/>
            <person name="Chen Z."/>
            <person name="Choquer M."/>
            <person name="Collemare J."/>
            <person name="Cotton P."/>
            <person name="Danchin E.G."/>
            <person name="Da Silva C."/>
            <person name="Gautier A."/>
            <person name="Giraud C."/>
            <person name="Giraud T."/>
            <person name="Gonzalez C."/>
            <person name="Grossetete S."/>
            <person name="Guldener U."/>
            <person name="Henrissat B."/>
            <person name="Howlett B.J."/>
            <person name="Kodira C."/>
            <person name="Kretschmer M."/>
            <person name="Lappartient A."/>
            <person name="Leroch M."/>
            <person name="Levis C."/>
            <person name="Mauceli E."/>
            <person name="Neuveglise C."/>
            <person name="Oeser B."/>
            <person name="Pearson M."/>
            <person name="Poulain J."/>
            <person name="Poussereau N."/>
            <person name="Quesneville H."/>
            <person name="Rascle C."/>
            <person name="Schumacher J."/>
            <person name="Segurens B."/>
            <person name="Sexton A."/>
            <person name="Silva E."/>
            <person name="Sirven C."/>
            <person name="Soanes D.M."/>
            <person name="Talbot N.J."/>
            <person name="Templeton M."/>
            <person name="Yandava C."/>
            <person name="Yarden O."/>
            <person name="Zeng Q."/>
            <person name="Rollins J.A."/>
            <person name="Lebrun M.H."/>
            <person name="Dickman M."/>
        </authorList>
    </citation>
    <scope>NUCLEOTIDE SEQUENCE [LARGE SCALE GENOMIC DNA]</scope>
    <source>
        <strain evidence="2">ATCC 18683 / 1980 / Ss-1</strain>
    </source>
</reference>
<protein>
    <submittedName>
        <fullName evidence="1">Uncharacterized protein</fullName>
    </submittedName>
</protein>
<gene>
    <name evidence="1" type="ORF">SS1G_10717</name>
</gene>